<dbReference type="Gene3D" id="3.40.190.170">
    <property type="entry name" value="Bacterial extracellular solute-binding protein, family 7"/>
    <property type="match status" value="1"/>
</dbReference>
<name>A0A1M6AHC8_9RHOB</name>
<evidence type="ECO:0000256" key="2">
    <source>
        <dbReference type="ARBA" id="ARBA00022729"/>
    </source>
</evidence>
<feature type="signal peptide" evidence="4">
    <location>
        <begin position="1"/>
        <end position="21"/>
    </location>
</feature>
<keyword evidence="6" id="KW-1185">Reference proteome</keyword>
<dbReference type="GO" id="GO:0042597">
    <property type="term" value="C:periplasmic space"/>
    <property type="evidence" value="ECO:0007669"/>
    <property type="project" value="UniProtKB-SubCell"/>
</dbReference>
<dbReference type="PANTHER" id="PTHR33376:SF5">
    <property type="entry name" value="EXTRACYTOPLASMIC SOLUTE RECEPTOR PROTEIN"/>
    <property type="match status" value="1"/>
</dbReference>
<sequence length="337" mass="36333">MMKRILATSVAAMALVSAAAAQDSMELQFQSSDNSGTAAFEIQQEWAARVGEMSEGRITVEMLPVGSIVEYNETLDAVGAGILDGHITDSSYFTGKDAAFALIGNPVGAYSSPEELRGFFNDGGGTELYNEILEPYGVHFIGPAAQPAEAIPSTIPIDSVADLQGVKMRAPEGMVQSVFAAAGAAPVNLPQSEVFTSLDKGVISAADATTLATNHSMGLHDVALHPIWPGFHSLPLNEVSINAATWDSMSEEDQQMLTESVAWYAETLAERIGQRDEEVAEELRATEGVTIHTWSEEAKREFRQIAQEQWAPFAERSENAQRVYEALTTYLTDQGLL</sequence>
<dbReference type="Proteomes" id="UP000184292">
    <property type="component" value="Unassembled WGS sequence"/>
</dbReference>
<keyword evidence="3" id="KW-0574">Periplasm</keyword>
<dbReference type="NCBIfam" id="NF037995">
    <property type="entry name" value="TRAP_S1"/>
    <property type="match status" value="1"/>
</dbReference>
<evidence type="ECO:0000313" key="6">
    <source>
        <dbReference type="Proteomes" id="UP000184292"/>
    </source>
</evidence>
<evidence type="ECO:0000256" key="1">
    <source>
        <dbReference type="ARBA" id="ARBA00004418"/>
    </source>
</evidence>
<dbReference type="STRING" id="1447782.SAMN05444417_0424"/>
<dbReference type="PANTHER" id="PTHR33376">
    <property type="match status" value="1"/>
</dbReference>
<evidence type="ECO:0000256" key="4">
    <source>
        <dbReference type="SAM" id="SignalP"/>
    </source>
</evidence>
<keyword evidence="2 4" id="KW-0732">Signal</keyword>
<dbReference type="InterPro" id="IPR038404">
    <property type="entry name" value="TRAP_DctP_sf"/>
</dbReference>
<organism evidence="5 6">
    <name type="scientific">Wenxinia saemankumensis</name>
    <dbReference type="NCBI Taxonomy" id="1447782"/>
    <lineage>
        <taxon>Bacteria</taxon>
        <taxon>Pseudomonadati</taxon>
        <taxon>Pseudomonadota</taxon>
        <taxon>Alphaproteobacteria</taxon>
        <taxon>Rhodobacterales</taxon>
        <taxon>Roseobacteraceae</taxon>
        <taxon>Wenxinia</taxon>
    </lineage>
</organism>
<comment type="subcellular location">
    <subcellularLocation>
        <location evidence="1">Periplasm</location>
    </subcellularLocation>
</comment>
<dbReference type="CDD" id="cd13604">
    <property type="entry name" value="PBP2_TRAP_ketoacid_lactate_like"/>
    <property type="match status" value="1"/>
</dbReference>
<accession>A0A1M6AHC8</accession>
<dbReference type="GO" id="GO:0055085">
    <property type="term" value="P:transmembrane transport"/>
    <property type="evidence" value="ECO:0007669"/>
    <property type="project" value="InterPro"/>
</dbReference>
<dbReference type="InterPro" id="IPR018389">
    <property type="entry name" value="DctP_fam"/>
</dbReference>
<protein>
    <submittedName>
        <fullName evidence="5">TRAP-type mannitol/chloroaromatic compound transport system, substrate-binding protein</fullName>
    </submittedName>
</protein>
<dbReference type="EMBL" id="FQYO01000001">
    <property type="protein sequence ID" value="SHI35633.1"/>
    <property type="molecule type" value="Genomic_DNA"/>
</dbReference>
<evidence type="ECO:0000256" key="3">
    <source>
        <dbReference type="ARBA" id="ARBA00022764"/>
    </source>
</evidence>
<reference evidence="5 6" key="1">
    <citation type="submission" date="2016-11" db="EMBL/GenBank/DDBJ databases">
        <authorList>
            <person name="Jaros S."/>
            <person name="Januszkiewicz K."/>
            <person name="Wedrychowicz H."/>
        </authorList>
    </citation>
    <scope>NUCLEOTIDE SEQUENCE [LARGE SCALE GENOMIC DNA]</scope>
    <source>
        <strain evidence="5 6">DSM 100565</strain>
    </source>
</reference>
<evidence type="ECO:0000313" key="5">
    <source>
        <dbReference type="EMBL" id="SHI35633.1"/>
    </source>
</evidence>
<dbReference type="Pfam" id="PF03480">
    <property type="entry name" value="DctP"/>
    <property type="match status" value="1"/>
</dbReference>
<dbReference type="AlphaFoldDB" id="A0A1M6AHC8"/>
<feature type="chain" id="PRO_5013382329" evidence="4">
    <location>
        <begin position="22"/>
        <end position="337"/>
    </location>
</feature>
<gene>
    <name evidence="5" type="ORF">SAMN05444417_0424</name>
</gene>
<proteinExistence type="predicted"/>
<dbReference type="RefSeq" id="WP_073326108.1">
    <property type="nucleotide sequence ID" value="NZ_FQYO01000001.1"/>
</dbReference>